<organism evidence="11 12">
    <name type="scientific">Cellvibrio japonicus (strain Ueda107)</name>
    <name type="common">Pseudomonas fluorescens subsp. cellulosa</name>
    <dbReference type="NCBI Taxonomy" id="498211"/>
    <lineage>
        <taxon>Bacteria</taxon>
        <taxon>Pseudomonadati</taxon>
        <taxon>Pseudomonadota</taxon>
        <taxon>Gammaproteobacteria</taxon>
        <taxon>Cellvibrionales</taxon>
        <taxon>Cellvibrionaceae</taxon>
        <taxon>Cellvibrio</taxon>
    </lineage>
</organism>
<evidence type="ECO:0000256" key="1">
    <source>
        <dbReference type="ARBA" id="ARBA00004651"/>
    </source>
</evidence>
<keyword evidence="5 8" id="KW-0812">Transmembrane</keyword>
<protein>
    <submittedName>
        <fullName evidence="11">Efflux ABC transporter, permease protein</fullName>
    </submittedName>
</protein>
<sequence>MLASSGFTLLLEPDKAIGFNARMLTNIPLYIGLRYTRAKRRNQFISFISAFSLIGMALGVMALIIVLSVMNGFDREMKERILSVVPHGLVDQKPLLHDWHLLAEQVEQHPRVVAAAPYLASTVMISYADGVEAVELQGIIPEEEARVSIVDKRMLVGDMALLQPGEYGIVMGRILASRLALAPGDKIRITSPDINITPLGAFTRTRHFTLVGVFEVGALVDSNLVFIHLDDAKRFLRQPGAQGLHVKTDNMLDAPLIMSDIRQRLGDSVQVKDWSQTQGSLFQAVKMEKMVVGALLLIIIAVAAFNIVSSLVLMVADKRSDIAVLRTLGLSARQVMAIFVVQGSAVGFFGTLVGALLGCFVALTLTSLMNVLQQWVGVQVFDPDVYFITQLPSVLMWQDVVVICAMALSLSFLATLYPAYRAARIEPAEALRYE</sequence>
<name>B3PFR2_CELJU</name>
<evidence type="ECO:0000256" key="8">
    <source>
        <dbReference type="SAM" id="Phobius"/>
    </source>
</evidence>
<feature type="transmembrane region" description="Helical" evidence="8">
    <location>
        <begin position="44"/>
        <end position="70"/>
    </location>
</feature>
<reference evidence="11 12" key="1">
    <citation type="journal article" date="2008" name="J. Bacteriol.">
        <title>Insights into plant cell wall degradation from the genome sequence of the soil bacterium Cellvibrio japonicus.</title>
        <authorList>
            <person name="Deboy R.T."/>
            <person name="Mongodin E.F."/>
            <person name="Fouts D.E."/>
            <person name="Tailford L.E."/>
            <person name="Khouri H."/>
            <person name="Emerson J.B."/>
            <person name="Mohamoud Y."/>
            <person name="Watkins K."/>
            <person name="Henrissat B."/>
            <person name="Gilbert H.J."/>
            <person name="Nelson K.E."/>
        </authorList>
    </citation>
    <scope>NUCLEOTIDE SEQUENCE [LARGE SCALE GENOMIC DNA]</scope>
    <source>
        <strain evidence="11 12">Ueda107</strain>
    </source>
</reference>
<dbReference type="InterPro" id="IPR025857">
    <property type="entry name" value="MacB_PCD"/>
</dbReference>
<dbReference type="InterPro" id="IPR011925">
    <property type="entry name" value="LolCE_TM"/>
</dbReference>
<evidence type="ECO:0000313" key="11">
    <source>
        <dbReference type="EMBL" id="ACE84896.1"/>
    </source>
</evidence>
<feature type="transmembrane region" description="Helical" evidence="8">
    <location>
        <begin position="400"/>
        <end position="420"/>
    </location>
</feature>
<dbReference type="HOGENOM" id="CLU_000604_8_1_6"/>
<comment type="similarity">
    <text evidence="2">Belongs to the ABC-4 integral membrane protein family. LolC/E subfamily.</text>
</comment>
<dbReference type="InterPro" id="IPR003838">
    <property type="entry name" value="ABC3_permease_C"/>
</dbReference>
<dbReference type="Proteomes" id="UP000001036">
    <property type="component" value="Chromosome"/>
</dbReference>
<feature type="transmembrane region" description="Helical" evidence="8">
    <location>
        <begin position="290"/>
        <end position="316"/>
    </location>
</feature>
<keyword evidence="12" id="KW-1185">Reference proteome</keyword>
<feature type="domain" description="MacB-like periplasmic core" evidence="10">
    <location>
        <begin position="49"/>
        <end position="263"/>
    </location>
</feature>
<dbReference type="GO" id="GO:0044874">
    <property type="term" value="P:lipoprotein localization to outer membrane"/>
    <property type="evidence" value="ECO:0007669"/>
    <property type="project" value="TreeGrafter"/>
</dbReference>
<comment type="subcellular location">
    <subcellularLocation>
        <location evidence="1">Cell membrane</location>
        <topology evidence="1">Multi-pass membrane protein</topology>
    </subcellularLocation>
</comment>
<keyword evidence="3" id="KW-0813">Transport</keyword>
<gene>
    <name evidence="11" type="ordered locus">CJA_1775</name>
</gene>
<dbReference type="KEGG" id="cja:CJA_1775"/>
<dbReference type="InterPro" id="IPR051447">
    <property type="entry name" value="Lipoprotein-release_system"/>
</dbReference>
<keyword evidence="7 8" id="KW-0472">Membrane</keyword>
<dbReference type="AlphaFoldDB" id="B3PFR2"/>
<dbReference type="eggNOG" id="COG4591">
    <property type="taxonomic scope" value="Bacteria"/>
</dbReference>
<keyword evidence="4" id="KW-1003">Cell membrane</keyword>
<evidence type="ECO:0000256" key="6">
    <source>
        <dbReference type="ARBA" id="ARBA00022989"/>
    </source>
</evidence>
<dbReference type="GO" id="GO:0042953">
    <property type="term" value="P:lipoprotein transport"/>
    <property type="evidence" value="ECO:0007669"/>
    <property type="project" value="InterPro"/>
</dbReference>
<evidence type="ECO:0000256" key="2">
    <source>
        <dbReference type="ARBA" id="ARBA00005236"/>
    </source>
</evidence>
<feature type="domain" description="ABC3 transporter permease C-terminal" evidence="9">
    <location>
        <begin position="295"/>
        <end position="427"/>
    </location>
</feature>
<dbReference type="PANTHER" id="PTHR30489:SF0">
    <property type="entry name" value="LIPOPROTEIN-RELEASING SYSTEM TRANSMEMBRANE PROTEIN LOLE"/>
    <property type="match status" value="1"/>
</dbReference>
<dbReference type="Pfam" id="PF12704">
    <property type="entry name" value="MacB_PCD"/>
    <property type="match status" value="1"/>
</dbReference>
<evidence type="ECO:0000256" key="5">
    <source>
        <dbReference type="ARBA" id="ARBA00022692"/>
    </source>
</evidence>
<evidence type="ECO:0000313" key="12">
    <source>
        <dbReference type="Proteomes" id="UP000001036"/>
    </source>
</evidence>
<feature type="transmembrane region" description="Helical" evidence="8">
    <location>
        <begin position="337"/>
        <end position="363"/>
    </location>
</feature>
<dbReference type="Pfam" id="PF02687">
    <property type="entry name" value="FtsX"/>
    <property type="match status" value="1"/>
</dbReference>
<dbReference type="PANTHER" id="PTHR30489">
    <property type="entry name" value="LIPOPROTEIN-RELEASING SYSTEM TRANSMEMBRANE PROTEIN LOLE"/>
    <property type="match status" value="1"/>
</dbReference>
<keyword evidence="6 8" id="KW-1133">Transmembrane helix</keyword>
<proteinExistence type="inferred from homology"/>
<evidence type="ECO:0000259" key="9">
    <source>
        <dbReference type="Pfam" id="PF02687"/>
    </source>
</evidence>
<evidence type="ECO:0000256" key="3">
    <source>
        <dbReference type="ARBA" id="ARBA00022448"/>
    </source>
</evidence>
<evidence type="ECO:0000256" key="4">
    <source>
        <dbReference type="ARBA" id="ARBA00022475"/>
    </source>
</evidence>
<evidence type="ECO:0000256" key="7">
    <source>
        <dbReference type="ARBA" id="ARBA00023136"/>
    </source>
</evidence>
<dbReference type="NCBIfam" id="TIGR02212">
    <property type="entry name" value="lolCE"/>
    <property type="match status" value="1"/>
</dbReference>
<dbReference type="EMBL" id="CP000934">
    <property type="protein sequence ID" value="ACE84896.1"/>
    <property type="molecule type" value="Genomic_DNA"/>
</dbReference>
<accession>B3PFR2</accession>
<dbReference type="GO" id="GO:0098797">
    <property type="term" value="C:plasma membrane protein complex"/>
    <property type="evidence" value="ECO:0007669"/>
    <property type="project" value="TreeGrafter"/>
</dbReference>
<evidence type="ECO:0000259" key="10">
    <source>
        <dbReference type="Pfam" id="PF12704"/>
    </source>
</evidence>
<dbReference type="STRING" id="498211.CJA_1775"/>